<accession>A0AAW9JR77</accession>
<dbReference type="CDD" id="cd02947">
    <property type="entry name" value="TRX_family"/>
    <property type="match status" value="1"/>
</dbReference>
<protein>
    <submittedName>
        <fullName evidence="2">Thioredoxin family protein</fullName>
    </submittedName>
</protein>
<gene>
    <name evidence="2" type="ORF">RAK27_11140</name>
</gene>
<name>A0AAW9JR77_CARML</name>
<dbReference type="InterPro" id="IPR046698">
    <property type="entry name" value="PedC-like"/>
</dbReference>
<dbReference type="SUPFAM" id="SSF52833">
    <property type="entry name" value="Thioredoxin-like"/>
    <property type="match status" value="1"/>
</dbReference>
<dbReference type="AlphaFoldDB" id="A0AAW9JR77"/>
<comment type="caution">
    <text evidence="2">The sequence shown here is derived from an EMBL/GenBank/DDBJ whole genome shotgun (WGS) entry which is preliminary data.</text>
</comment>
<keyword evidence="1" id="KW-1133">Transmembrane helix</keyword>
<sequence>MKKGVLIGSGVVVLVSTVFLIFIMMNKTETKENKATLTSASGMEIMGLIDEKKDGIIYIGRPTCDKCQAFQPKLEKALAKNNQAILYYNTDEGKKTDIKNFEKIVNVTDIQSVPAVLVVKKGQVTNRLSNFKNQNEINQFLLENKG</sequence>
<feature type="transmembrane region" description="Helical" evidence="1">
    <location>
        <begin position="6"/>
        <end position="25"/>
    </location>
</feature>
<organism evidence="2 3">
    <name type="scientific">Carnobacterium maltaromaticum</name>
    <name type="common">Carnobacterium piscicola</name>
    <dbReference type="NCBI Taxonomy" id="2751"/>
    <lineage>
        <taxon>Bacteria</taxon>
        <taxon>Bacillati</taxon>
        <taxon>Bacillota</taxon>
        <taxon>Bacilli</taxon>
        <taxon>Lactobacillales</taxon>
        <taxon>Carnobacteriaceae</taxon>
        <taxon>Carnobacterium</taxon>
    </lineage>
</organism>
<keyword evidence="1" id="KW-0472">Membrane</keyword>
<dbReference type="EMBL" id="JAVBVO010000003">
    <property type="protein sequence ID" value="MDZ5759215.1"/>
    <property type="molecule type" value="Genomic_DNA"/>
</dbReference>
<evidence type="ECO:0000256" key="1">
    <source>
        <dbReference type="SAM" id="Phobius"/>
    </source>
</evidence>
<proteinExistence type="predicted"/>
<dbReference type="InterPro" id="IPR036249">
    <property type="entry name" value="Thioredoxin-like_sf"/>
</dbReference>
<dbReference type="Proteomes" id="UP001290462">
    <property type="component" value="Unassembled WGS sequence"/>
</dbReference>
<dbReference type="Gene3D" id="3.40.30.10">
    <property type="entry name" value="Glutaredoxin"/>
    <property type="match status" value="1"/>
</dbReference>
<keyword evidence="1" id="KW-0812">Transmembrane</keyword>
<evidence type="ECO:0000313" key="2">
    <source>
        <dbReference type="EMBL" id="MDZ5759215.1"/>
    </source>
</evidence>
<evidence type="ECO:0000313" key="3">
    <source>
        <dbReference type="Proteomes" id="UP001290462"/>
    </source>
</evidence>
<dbReference type="Pfam" id="PF20207">
    <property type="entry name" value="DUF6568"/>
    <property type="match status" value="1"/>
</dbReference>
<reference evidence="2" key="1">
    <citation type="submission" date="2023-08" db="EMBL/GenBank/DDBJ databases">
        <title>Genomic characterization of piscicolin 126 produced by Carnobacterium maltaromaticum CM22 strain isolated from salmon (Salmo salar).</title>
        <authorList>
            <person name="Gonzalez-Gragera E."/>
            <person name="Garcia-Lopez J.D."/>
            <person name="Teso-Perez C."/>
            <person name="Gimenez-Hernandez I."/>
            <person name="Peralta-Sanchez J.M."/>
            <person name="Valdivia E."/>
            <person name="Montalban-Lopez M."/>
            <person name="Martin-Platero A.M."/>
            <person name="Banos A."/>
            <person name="Martinez-Bueno M."/>
        </authorList>
    </citation>
    <scope>NUCLEOTIDE SEQUENCE</scope>
    <source>
        <strain evidence="2">CM22</strain>
    </source>
</reference>
<dbReference type="RefSeq" id="WP_322809104.1">
    <property type="nucleotide sequence ID" value="NZ_JAVBVO010000003.1"/>
</dbReference>